<evidence type="ECO:0000256" key="3">
    <source>
        <dbReference type="ARBA" id="ARBA00022898"/>
    </source>
</evidence>
<reference evidence="8" key="2">
    <citation type="submission" date="2021-03" db="EMBL/GenBank/DDBJ databases">
        <title>Alternative transmission patterns in independently acquired nutritional co-symbionts of Dictyopharidae planthoppers.</title>
        <authorList>
            <person name="Michalik A."/>
            <person name="Lukasik P."/>
        </authorList>
    </citation>
    <scope>NUCLEOTIDE SEQUENCE</scope>
    <source>
        <strain evidence="8">RANSCY</strain>
    </source>
</reference>
<dbReference type="GO" id="GO:0030170">
    <property type="term" value="F:pyridoxal phosphate binding"/>
    <property type="evidence" value="ECO:0007669"/>
    <property type="project" value="InterPro"/>
</dbReference>
<dbReference type="Gene3D" id="3.90.1150.10">
    <property type="entry name" value="Aspartate Aminotransferase, domain 1"/>
    <property type="match status" value="1"/>
</dbReference>
<proteinExistence type="inferred from homology"/>
<dbReference type="GO" id="GO:0016740">
    <property type="term" value="F:transferase activity"/>
    <property type="evidence" value="ECO:0007669"/>
    <property type="project" value="UniProtKB-KW"/>
</dbReference>
<keyword evidence="4" id="KW-0456">Lyase</keyword>
<feature type="modified residue" description="N6-(pyridoxal phosphate)lysine" evidence="6">
    <location>
        <position position="201"/>
    </location>
</feature>
<accession>A0A974X7J2</accession>
<dbReference type="InterPro" id="IPR015421">
    <property type="entry name" value="PyrdxlP-dep_Trfase_major"/>
</dbReference>
<dbReference type="PANTHER" id="PTHR43500:SF1">
    <property type="entry name" value="CYSTATHIONINE BETA-LYASE-RELATED"/>
    <property type="match status" value="1"/>
</dbReference>
<evidence type="ECO:0000313" key="8">
    <source>
        <dbReference type="EMBL" id="QSW38010.1"/>
    </source>
</evidence>
<dbReference type="InterPro" id="IPR015424">
    <property type="entry name" value="PyrdxlP-dep_Trfase"/>
</dbReference>
<name>A0A974X7J2_9PROT</name>
<comment type="cofactor">
    <cofactor evidence="1 7">
        <name>pyridoxal 5'-phosphate</name>
        <dbReference type="ChEBI" id="CHEBI:597326"/>
    </cofactor>
</comment>
<organism evidence="8 9">
    <name type="scientific">Candidatus Vidania fulgoroideorum</name>
    <dbReference type="NCBI Taxonomy" id="881286"/>
    <lineage>
        <taxon>Bacteria</taxon>
        <taxon>Pseudomonadati</taxon>
        <taxon>Pseudomonadota</taxon>
        <taxon>Betaproteobacteria</taxon>
        <taxon>Candidatus Vidania</taxon>
    </lineage>
</organism>
<dbReference type="InterPro" id="IPR006233">
    <property type="entry name" value="Cys_b_lyase_bac"/>
</dbReference>
<dbReference type="AlphaFoldDB" id="A0A974X7J2"/>
<dbReference type="PIRSF" id="PIRSF001434">
    <property type="entry name" value="CGS"/>
    <property type="match status" value="1"/>
</dbReference>
<evidence type="ECO:0000256" key="6">
    <source>
        <dbReference type="PIRSR" id="PIRSR001434-2"/>
    </source>
</evidence>
<evidence type="ECO:0000256" key="2">
    <source>
        <dbReference type="ARBA" id="ARBA00009077"/>
    </source>
</evidence>
<dbReference type="Gene3D" id="3.40.640.10">
    <property type="entry name" value="Type I PLP-dependent aspartate aminotransferase-like (Major domain)"/>
    <property type="match status" value="1"/>
</dbReference>
<evidence type="ECO:0000256" key="7">
    <source>
        <dbReference type="RuleBase" id="RU362118"/>
    </source>
</evidence>
<dbReference type="PANTHER" id="PTHR43500">
    <property type="entry name" value="CYSTATHIONINE BETA-LYASE-RELATED"/>
    <property type="match status" value="1"/>
</dbReference>
<dbReference type="InterPro" id="IPR015422">
    <property type="entry name" value="PyrdxlP-dep_Trfase_small"/>
</dbReference>
<keyword evidence="3 6" id="KW-0663">Pyridoxal phosphate</keyword>
<sequence>MSSYSYLNNICNRSVRYSLPPILKYTTVIFRNITTLIEAKKKGIQTYGLSGNELTNMLCKKICAIEGGKYCILVPSGLASIFTTYISLLKNGYGVLIPDNVYQPNYDSLVFISERYNINIIRYTPNFNKSLLLSKCISLNLKLIFVEAPGSITFEIPDISSLLYIASKTNSKVIYDNTYSCGFSFKPFNNGAHISIQALTKFYSGSNDIFMGAIITRSKHIYNILKYANSSIGFSPSPEDCYLILRGIHNLYNNFKSSEIKARYIALFLLKLPFVKEVFHPSIRCSPFYNRWKKYFLGSSGLVTFIFSKLVSRYEVYNFVNNLKLFNIGYSWGGSLSLVMIYDNLSNSRNYMKLYKNYIFIRLYIGSDSLNIIKNDILNSYIRCIRK</sequence>
<dbReference type="EMBL" id="CP071412">
    <property type="protein sequence ID" value="QSW38010.1"/>
    <property type="molecule type" value="Genomic_DNA"/>
</dbReference>
<evidence type="ECO:0000313" key="9">
    <source>
        <dbReference type="Proteomes" id="UP000663347"/>
    </source>
</evidence>
<dbReference type="GO" id="GO:0047804">
    <property type="term" value="F:cysteine-S-conjugate beta-lyase activity"/>
    <property type="evidence" value="ECO:0007669"/>
    <property type="project" value="InterPro"/>
</dbReference>
<dbReference type="Proteomes" id="UP000663347">
    <property type="component" value="Chromosome"/>
</dbReference>
<evidence type="ECO:0000256" key="5">
    <source>
        <dbReference type="ARBA" id="ARBA00047517"/>
    </source>
</evidence>
<keyword evidence="8" id="KW-0808">Transferase</keyword>
<dbReference type="GO" id="GO:0019450">
    <property type="term" value="P:L-cysteine catabolic process to pyruvate"/>
    <property type="evidence" value="ECO:0007669"/>
    <property type="project" value="TreeGrafter"/>
</dbReference>
<dbReference type="SUPFAM" id="SSF53383">
    <property type="entry name" value="PLP-dependent transferases"/>
    <property type="match status" value="1"/>
</dbReference>
<dbReference type="Pfam" id="PF01053">
    <property type="entry name" value="Cys_Met_Meta_PP"/>
    <property type="match status" value="1"/>
</dbReference>
<dbReference type="GO" id="GO:0019346">
    <property type="term" value="P:transsulfuration"/>
    <property type="evidence" value="ECO:0007669"/>
    <property type="project" value="InterPro"/>
</dbReference>
<evidence type="ECO:0000256" key="4">
    <source>
        <dbReference type="ARBA" id="ARBA00023239"/>
    </source>
</evidence>
<protein>
    <submittedName>
        <fullName evidence="8">PLP-dependent transferase</fullName>
    </submittedName>
</protein>
<reference evidence="8" key="1">
    <citation type="submission" date="2021-02" db="EMBL/GenBank/DDBJ databases">
        <authorList>
            <person name="Franco D."/>
        </authorList>
    </citation>
    <scope>NUCLEOTIDE SEQUENCE</scope>
    <source>
        <strain evidence="8">RANSCY</strain>
    </source>
</reference>
<dbReference type="InterPro" id="IPR000277">
    <property type="entry name" value="Cys/Met-Metab_PyrdxlP-dep_enz"/>
</dbReference>
<evidence type="ECO:0000256" key="1">
    <source>
        <dbReference type="ARBA" id="ARBA00001933"/>
    </source>
</evidence>
<comment type="similarity">
    <text evidence="2 7">Belongs to the trans-sulfuration enzymes family.</text>
</comment>
<comment type="catalytic activity">
    <reaction evidence="5">
        <text>L,L-cystathionine + H2O = L-homocysteine + pyruvate + NH4(+)</text>
        <dbReference type="Rhea" id="RHEA:13965"/>
        <dbReference type="ChEBI" id="CHEBI:15361"/>
        <dbReference type="ChEBI" id="CHEBI:15377"/>
        <dbReference type="ChEBI" id="CHEBI:28938"/>
        <dbReference type="ChEBI" id="CHEBI:58161"/>
        <dbReference type="ChEBI" id="CHEBI:58199"/>
    </reaction>
</comment>
<gene>
    <name evidence="8" type="ORF">JSR06_00185</name>
</gene>